<evidence type="ECO:0000313" key="1">
    <source>
        <dbReference type="EMBL" id="KAJ8531609.1"/>
    </source>
</evidence>
<gene>
    <name evidence="1" type="ORF">K7X08_033967</name>
</gene>
<accession>A0A9Q1QXL7</accession>
<dbReference type="EMBL" id="JAJAGQ010000021">
    <property type="protein sequence ID" value="KAJ8531609.1"/>
    <property type="molecule type" value="Genomic_DNA"/>
</dbReference>
<reference evidence="2" key="1">
    <citation type="journal article" date="2023" name="Proc. Natl. Acad. Sci. U.S.A.">
        <title>Genomic and structural basis for evolution of tropane alkaloid biosynthesis.</title>
        <authorList>
            <person name="Wanga Y.-J."/>
            <person name="Taina T."/>
            <person name="Yua J.-Y."/>
            <person name="Lia J."/>
            <person name="Xua B."/>
            <person name="Chenc J."/>
            <person name="D'Auriad J.C."/>
            <person name="Huanga J.-P."/>
            <person name="Huanga S.-X."/>
        </authorList>
    </citation>
    <scope>NUCLEOTIDE SEQUENCE [LARGE SCALE GENOMIC DNA]</scope>
    <source>
        <strain evidence="2">cv. KIB-2019</strain>
    </source>
</reference>
<keyword evidence="2" id="KW-1185">Reference proteome</keyword>
<organism evidence="1 2">
    <name type="scientific">Anisodus acutangulus</name>
    <dbReference type="NCBI Taxonomy" id="402998"/>
    <lineage>
        <taxon>Eukaryota</taxon>
        <taxon>Viridiplantae</taxon>
        <taxon>Streptophyta</taxon>
        <taxon>Embryophyta</taxon>
        <taxon>Tracheophyta</taxon>
        <taxon>Spermatophyta</taxon>
        <taxon>Magnoliopsida</taxon>
        <taxon>eudicotyledons</taxon>
        <taxon>Gunneridae</taxon>
        <taxon>Pentapetalae</taxon>
        <taxon>asterids</taxon>
        <taxon>lamiids</taxon>
        <taxon>Solanales</taxon>
        <taxon>Solanaceae</taxon>
        <taxon>Solanoideae</taxon>
        <taxon>Hyoscyameae</taxon>
        <taxon>Anisodus</taxon>
    </lineage>
</organism>
<protein>
    <submittedName>
        <fullName evidence="1">Uncharacterized protein</fullName>
    </submittedName>
</protein>
<sequence>MDGSSGQVRKVDVKIQYDMLPMHCKKCKLQWHNEEGSRILHSKLRNVVTEEIETEIEVRLENGESGVVPQELRKPYKEKRILVQNKFDALEEESPVEMKSDSVIRNEELQVSLVQEDVKGDRVDDHAITLGSKVSGEKEGMIVSPSVKCGDKVDIEADIALGYSSNKEEKQDLIESGTSPFLEKEIIFRVENKDVEVKDDMVPANQDDLFSEANGDVVVLENNSVAIFEREVEERLLEGHNTIDLGERIASPTSVEKRCY</sequence>
<dbReference type="AlphaFoldDB" id="A0A9Q1QXL7"/>
<name>A0A9Q1QXL7_9SOLA</name>
<proteinExistence type="predicted"/>
<dbReference type="Proteomes" id="UP001152561">
    <property type="component" value="Unassembled WGS sequence"/>
</dbReference>
<comment type="caution">
    <text evidence="1">The sequence shown here is derived from an EMBL/GenBank/DDBJ whole genome shotgun (WGS) entry which is preliminary data.</text>
</comment>
<evidence type="ECO:0000313" key="2">
    <source>
        <dbReference type="Proteomes" id="UP001152561"/>
    </source>
</evidence>